<feature type="non-terminal residue" evidence="1">
    <location>
        <position position="198"/>
    </location>
</feature>
<dbReference type="EMBL" id="CACVAQ010000467">
    <property type="protein sequence ID" value="CAA6829154.1"/>
    <property type="molecule type" value="Genomic_DNA"/>
</dbReference>
<dbReference type="AlphaFoldDB" id="A0A6S6UGY8"/>
<gene>
    <name evidence="1" type="ORF">HELGO_WM58309</name>
</gene>
<proteinExistence type="predicted"/>
<reference evidence="1" key="1">
    <citation type="submission" date="2020-01" db="EMBL/GenBank/DDBJ databases">
        <authorList>
            <person name="Meier V. D."/>
            <person name="Meier V D."/>
        </authorList>
    </citation>
    <scope>NUCLEOTIDE SEQUENCE</scope>
    <source>
        <strain evidence="1">HLG_WM_MAG_10</strain>
    </source>
</reference>
<evidence type="ECO:0000313" key="1">
    <source>
        <dbReference type="EMBL" id="CAA6829154.1"/>
    </source>
</evidence>
<name>A0A6S6UGY8_9BACT</name>
<sequence>MHTKTHINRYIVDQIGLPKTSKEVDQMHKFFETYMKHLALTVLRLNGAKYKEAKSYVTKSWIPCNQDQLRKMVLLLFNQKANNKQYWTQLLKKNKALRVSLELLFNYAARIRNLTVHGNFYPFKEGEEALIYSIYIKAIESLEQLISKQKRGNKILRNNPTEFGAGRGTKVTRTQFKQILPFQTAGLPYSYDKAQQLY</sequence>
<organism evidence="1">
    <name type="scientific">uncultured Aureispira sp</name>
    <dbReference type="NCBI Taxonomy" id="1331704"/>
    <lineage>
        <taxon>Bacteria</taxon>
        <taxon>Pseudomonadati</taxon>
        <taxon>Bacteroidota</taxon>
        <taxon>Saprospiria</taxon>
        <taxon>Saprospirales</taxon>
        <taxon>Saprospiraceae</taxon>
        <taxon>Aureispira</taxon>
        <taxon>environmental samples</taxon>
    </lineage>
</organism>
<protein>
    <submittedName>
        <fullName evidence="1">Uncharacterized protein</fullName>
    </submittedName>
</protein>
<accession>A0A6S6UGY8</accession>